<evidence type="ECO:0000256" key="1">
    <source>
        <dbReference type="SAM" id="MobiDB-lite"/>
    </source>
</evidence>
<protein>
    <submittedName>
        <fullName evidence="3">Uncharacterized conserved protein</fullName>
    </submittedName>
</protein>
<evidence type="ECO:0000313" key="3">
    <source>
        <dbReference type="EMBL" id="CEH15242.1"/>
    </source>
</evidence>
<organism evidence="3 4">
    <name type="scientific">Ceraceosorus bombacis</name>
    <dbReference type="NCBI Taxonomy" id="401625"/>
    <lineage>
        <taxon>Eukaryota</taxon>
        <taxon>Fungi</taxon>
        <taxon>Dikarya</taxon>
        <taxon>Basidiomycota</taxon>
        <taxon>Ustilaginomycotina</taxon>
        <taxon>Exobasidiomycetes</taxon>
        <taxon>Ceraceosorales</taxon>
        <taxon>Ceraceosoraceae</taxon>
        <taxon>Ceraceosorus</taxon>
    </lineage>
</organism>
<dbReference type="PANTHER" id="PTHR13542">
    <property type="entry name" value="LSM12 HOMOLOG"/>
    <property type="match status" value="1"/>
</dbReference>
<feature type="region of interest" description="Disordered" evidence="1">
    <location>
        <begin position="64"/>
        <end position="84"/>
    </location>
</feature>
<dbReference type="Proteomes" id="UP000054845">
    <property type="component" value="Unassembled WGS sequence"/>
</dbReference>
<evidence type="ECO:0000259" key="2">
    <source>
        <dbReference type="PROSITE" id="PS52001"/>
    </source>
</evidence>
<name>A0A0N7LA05_9BASI</name>
<dbReference type="Pfam" id="PF09793">
    <property type="entry name" value="AD"/>
    <property type="match status" value="1"/>
</dbReference>
<dbReference type="PROSITE" id="PS52001">
    <property type="entry name" value="AD"/>
    <property type="match status" value="1"/>
</dbReference>
<dbReference type="OrthoDB" id="1057137at2759"/>
<proteinExistence type="predicted"/>
<dbReference type="InterPro" id="IPR039683">
    <property type="entry name" value="Lsm12-like"/>
</dbReference>
<dbReference type="InterPro" id="IPR019181">
    <property type="entry name" value="LSM12_ABD"/>
</dbReference>
<dbReference type="SMART" id="SM00995">
    <property type="entry name" value="AD"/>
    <property type="match status" value="1"/>
</dbReference>
<sequence>MSEEKGETVIGQLWAYDEALGVVVLQCDASAGGVGGATSGTGTNMGAACINPTVLAAASNAALAGSSPNTNPSTTSTSTISDPSIISAGKNTRSIKSVSLVQTSIGAAASGASQLSGLNSVNLAQVENRERVAALDSNKRYNRIGKGVGREGQMVFDALDKTLPCRWHQTHIIVMDDIVISAPYVPSSVSVPGIPTDLLSLLAEGETPSAKQQTQLPQGAAGKARSWKQVCKVLEGERKKISVRLAAEGKA</sequence>
<dbReference type="AlphaFoldDB" id="A0A0N7LA05"/>
<reference evidence="3 4" key="1">
    <citation type="submission" date="2014-09" db="EMBL/GenBank/DDBJ databases">
        <authorList>
            <person name="Magalhaes I.L.F."/>
            <person name="Oliveira U."/>
            <person name="Santos F.R."/>
            <person name="Vidigal T.H.D.A."/>
            <person name="Brescovit A.D."/>
            <person name="Santos A.J."/>
        </authorList>
    </citation>
    <scope>NUCLEOTIDE SEQUENCE [LARGE SCALE GENOMIC DNA]</scope>
</reference>
<feature type="domain" description="AD" evidence="2">
    <location>
        <begin position="119"/>
        <end position="242"/>
    </location>
</feature>
<dbReference type="InterPro" id="IPR047574">
    <property type="entry name" value="AD"/>
</dbReference>
<dbReference type="STRING" id="401625.A0A0N7LA05"/>
<keyword evidence="4" id="KW-1185">Reference proteome</keyword>
<evidence type="ECO:0000313" key="4">
    <source>
        <dbReference type="Proteomes" id="UP000054845"/>
    </source>
</evidence>
<dbReference type="EMBL" id="CCYA01000260">
    <property type="protein sequence ID" value="CEH15242.1"/>
    <property type="molecule type" value="Genomic_DNA"/>
</dbReference>
<accession>A0A0N7LA05</accession>